<sequence>MECRPGDSSMVCCIKKFSLTSIERCGATAAEMAEVLNGVKVLEEVAQQESGQLAGTEKESAEDEPDEGWREHCRETYVLCRDQKKPRWVGDCYACFRYGEG</sequence>
<evidence type="ECO:0000256" key="1">
    <source>
        <dbReference type="SAM" id="MobiDB-lite"/>
    </source>
</evidence>
<dbReference type="Proteomes" id="UP000001351">
    <property type="component" value="Chromosome"/>
</dbReference>
<accession>E3FPV9</accession>
<evidence type="ECO:0000313" key="3">
    <source>
        <dbReference type="Proteomes" id="UP000001351"/>
    </source>
</evidence>
<name>E3FPV9_STIAD</name>
<protein>
    <submittedName>
        <fullName evidence="2">Uncharacterized protein</fullName>
    </submittedName>
</protein>
<evidence type="ECO:0000313" key="2">
    <source>
        <dbReference type="EMBL" id="ADO74477.1"/>
    </source>
</evidence>
<reference evidence="2 3" key="1">
    <citation type="journal article" date="2011" name="Mol. Biol. Evol.">
        <title>Comparative genomic analysis of fruiting body formation in Myxococcales.</title>
        <authorList>
            <person name="Huntley S."/>
            <person name="Hamann N."/>
            <person name="Wegener-Feldbrugge S."/>
            <person name="Treuner-Lange A."/>
            <person name="Kube M."/>
            <person name="Reinhardt R."/>
            <person name="Klages S."/>
            <person name="Muller R."/>
            <person name="Ronning C.M."/>
            <person name="Nierman W.C."/>
            <person name="Sogaard-Andersen L."/>
        </authorList>
    </citation>
    <scope>NUCLEOTIDE SEQUENCE [LARGE SCALE GENOMIC DNA]</scope>
    <source>
        <strain evidence="2 3">DW4/3-1</strain>
    </source>
</reference>
<organism evidence="2 3">
    <name type="scientific">Stigmatella aurantiaca (strain DW4/3-1)</name>
    <dbReference type="NCBI Taxonomy" id="378806"/>
    <lineage>
        <taxon>Bacteria</taxon>
        <taxon>Pseudomonadati</taxon>
        <taxon>Myxococcota</taxon>
        <taxon>Myxococcia</taxon>
        <taxon>Myxococcales</taxon>
        <taxon>Cystobacterineae</taxon>
        <taxon>Archangiaceae</taxon>
        <taxon>Stigmatella</taxon>
    </lineage>
</organism>
<dbReference type="EMBL" id="CP002271">
    <property type="protein sequence ID" value="ADO74477.1"/>
    <property type="molecule type" value="Genomic_DNA"/>
</dbReference>
<dbReference type="HOGENOM" id="CLU_119555_0_0_7"/>
<proteinExistence type="predicted"/>
<dbReference type="AlphaFoldDB" id="E3FPV9"/>
<keyword evidence="3" id="KW-1185">Reference proteome</keyword>
<gene>
    <name evidence="2" type="ordered locus">STAUR_6720</name>
</gene>
<dbReference type="STRING" id="378806.STAUR_6720"/>
<feature type="region of interest" description="Disordered" evidence="1">
    <location>
        <begin position="48"/>
        <end position="67"/>
    </location>
</feature>
<dbReference type="KEGG" id="sur:STAUR_6720"/>